<feature type="signal peptide" evidence="3">
    <location>
        <begin position="1"/>
        <end position="18"/>
    </location>
</feature>
<organism evidence="5 6">
    <name type="scientific">Exocentrus adspersus</name>
    <dbReference type="NCBI Taxonomy" id="1586481"/>
    <lineage>
        <taxon>Eukaryota</taxon>
        <taxon>Metazoa</taxon>
        <taxon>Ecdysozoa</taxon>
        <taxon>Arthropoda</taxon>
        <taxon>Hexapoda</taxon>
        <taxon>Insecta</taxon>
        <taxon>Pterygota</taxon>
        <taxon>Neoptera</taxon>
        <taxon>Endopterygota</taxon>
        <taxon>Coleoptera</taxon>
        <taxon>Polyphaga</taxon>
        <taxon>Cucujiformia</taxon>
        <taxon>Chrysomeloidea</taxon>
        <taxon>Cerambycidae</taxon>
        <taxon>Lamiinae</taxon>
        <taxon>Acanthocinini</taxon>
        <taxon>Exocentrus</taxon>
    </lineage>
</organism>
<dbReference type="AlphaFoldDB" id="A0AAV8W5N4"/>
<protein>
    <recommendedName>
        <fullName evidence="4">SCP domain-containing protein</fullName>
    </recommendedName>
</protein>
<evidence type="ECO:0000313" key="5">
    <source>
        <dbReference type="EMBL" id="KAJ8921932.1"/>
    </source>
</evidence>
<dbReference type="GO" id="GO:0005576">
    <property type="term" value="C:extracellular region"/>
    <property type="evidence" value="ECO:0007669"/>
    <property type="project" value="UniProtKB-SubCell"/>
</dbReference>
<dbReference type="PROSITE" id="PS01010">
    <property type="entry name" value="CRISP_2"/>
    <property type="match status" value="1"/>
</dbReference>
<accession>A0AAV8W5N4</accession>
<sequence>MKYFLCLVLLAVHKHVFCCNILESGVNKKDKEIIVNEHNRLRDLVSQGKVRGQPKGLNLKKMFWDDTLASKAQDIADLCQFKHKKVNDRRWKVGQNLYKQSSSKFQIGANWNGAIQAWFDEHKNYRYSRKFRLTKGTGHYTQVVWADTSHIGCGYAYYASGSMYDKLYVCNYGPAGNIKGRLIYQSGRPSPSL</sequence>
<comment type="subcellular location">
    <subcellularLocation>
        <location evidence="1">Secreted</location>
    </subcellularLocation>
</comment>
<dbReference type="Gene3D" id="3.40.33.10">
    <property type="entry name" value="CAP"/>
    <property type="match status" value="1"/>
</dbReference>
<evidence type="ECO:0000313" key="6">
    <source>
        <dbReference type="Proteomes" id="UP001159042"/>
    </source>
</evidence>
<dbReference type="PRINTS" id="PR00837">
    <property type="entry name" value="V5TPXLIKE"/>
</dbReference>
<evidence type="ECO:0000259" key="4">
    <source>
        <dbReference type="SMART" id="SM00198"/>
    </source>
</evidence>
<keyword evidence="6" id="KW-1185">Reference proteome</keyword>
<dbReference type="EMBL" id="JANEYG010000008">
    <property type="protein sequence ID" value="KAJ8921932.1"/>
    <property type="molecule type" value="Genomic_DNA"/>
</dbReference>
<feature type="domain" description="SCP" evidence="4">
    <location>
        <begin position="29"/>
        <end position="180"/>
    </location>
</feature>
<evidence type="ECO:0000256" key="1">
    <source>
        <dbReference type="ARBA" id="ARBA00004613"/>
    </source>
</evidence>
<dbReference type="CDD" id="cd05380">
    <property type="entry name" value="CAP_euk"/>
    <property type="match status" value="1"/>
</dbReference>
<dbReference type="PANTHER" id="PTHR10334">
    <property type="entry name" value="CYSTEINE-RICH SECRETORY PROTEIN-RELATED"/>
    <property type="match status" value="1"/>
</dbReference>
<gene>
    <name evidence="5" type="ORF">NQ315_008566</name>
</gene>
<dbReference type="SUPFAM" id="SSF55797">
    <property type="entry name" value="PR-1-like"/>
    <property type="match status" value="1"/>
</dbReference>
<comment type="caution">
    <text evidence="5">The sequence shown here is derived from an EMBL/GenBank/DDBJ whole genome shotgun (WGS) entry which is preliminary data.</text>
</comment>
<dbReference type="Pfam" id="PF00188">
    <property type="entry name" value="CAP"/>
    <property type="match status" value="1"/>
</dbReference>
<reference evidence="5 6" key="1">
    <citation type="journal article" date="2023" name="Insect Mol. Biol.">
        <title>Genome sequencing provides insights into the evolution of gene families encoding plant cell wall-degrading enzymes in longhorned beetles.</title>
        <authorList>
            <person name="Shin N.R."/>
            <person name="Okamura Y."/>
            <person name="Kirsch R."/>
            <person name="Pauchet Y."/>
        </authorList>
    </citation>
    <scope>NUCLEOTIDE SEQUENCE [LARGE SCALE GENOMIC DNA]</scope>
    <source>
        <strain evidence="5">EAD_L_NR</strain>
    </source>
</reference>
<proteinExistence type="predicted"/>
<name>A0AAV8W5N4_9CUCU</name>
<evidence type="ECO:0000256" key="3">
    <source>
        <dbReference type="SAM" id="SignalP"/>
    </source>
</evidence>
<feature type="chain" id="PRO_5043518875" description="SCP domain-containing protein" evidence="3">
    <location>
        <begin position="19"/>
        <end position="193"/>
    </location>
</feature>
<dbReference type="InterPro" id="IPR014044">
    <property type="entry name" value="CAP_dom"/>
</dbReference>
<keyword evidence="3" id="KW-0732">Signal</keyword>
<dbReference type="PRINTS" id="PR00838">
    <property type="entry name" value="V5ALLERGEN"/>
</dbReference>
<dbReference type="InterPro" id="IPR035940">
    <property type="entry name" value="CAP_sf"/>
</dbReference>
<dbReference type="Proteomes" id="UP001159042">
    <property type="component" value="Unassembled WGS sequence"/>
</dbReference>
<dbReference type="SMART" id="SM00198">
    <property type="entry name" value="SCP"/>
    <property type="match status" value="1"/>
</dbReference>
<dbReference type="PROSITE" id="PS01009">
    <property type="entry name" value="CRISP_1"/>
    <property type="match status" value="1"/>
</dbReference>
<evidence type="ECO:0000256" key="2">
    <source>
        <dbReference type="ARBA" id="ARBA00022525"/>
    </source>
</evidence>
<dbReference type="InterPro" id="IPR001283">
    <property type="entry name" value="CRISP-related"/>
</dbReference>
<dbReference type="InterPro" id="IPR002413">
    <property type="entry name" value="V5_allergen-like"/>
</dbReference>
<keyword evidence="2" id="KW-0964">Secreted</keyword>
<dbReference type="InterPro" id="IPR018244">
    <property type="entry name" value="Allrgn_V5/Tpx1_CS"/>
</dbReference>